<dbReference type="InterPro" id="IPR011990">
    <property type="entry name" value="TPR-like_helical_dom_sf"/>
</dbReference>
<dbReference type="SUPFAM" id="SSF48452">
    <property type="entry name" value="TPR-like"/>
    <property type="match status" value="1"/>
</dbReference>
<dbReference type="Gene3D" id="1.25.40.10">
    <property type="entry name" value="Tetratricopeptide repeat domain"/>
    <property type="match status" value="1"/>
</dbReference>
<comment type="caution">
    <text evidence="1">The sequence shown here is derived from an EMBL/GenBank/DDBJ whole genome shotgun (WGS) entry which is preliminary data.</text>
</comment>
<feature type="non-terminal residue" evidence="1">
    <location>
        <position position="1"/>
    </location>
</feature>
<accession>A0A0F9FZP7</accession>
<reference evidence="1" key="1">
    <citation type="journal article" date="2015" name="Nature">
        <title>Complex archaea that bridge the gap between prokaryotes and eukaryotes.</title>
        <authorList>
            <person name="Spang A."/>
            <person name="Saw J.H."/>
            <person name="Jorgensen S.L."/>
            <person name="Zaremba-Niedzwiedzka K."/>
            <person name="Martijn J."/>
            <person name="Lind A.E."/>
            <person name="van Eijk R."/>
            <person name="Schleper C."/>
            <person name="Guy L."/>
            <person name="Ettema T.J."/>
        </authorList>
    </citation>
    <scope>NUCLEOTIDE SEQUENCE</scope>
</reference>
<dbReference type="EMBL" id="LAZR01028378">
    <property type="protein sequence ID" value="KKL62800.1"/>
    <property type="molecule type" value="Genomic_DNA"/>
</dbReference>
<proteinExistence type="predicted"/>
<dbReference type="AlphaFoldDB" id="A0A0F9FZP7"/>
<sequence length="167" mass="19452">EVESGRVFKEKKPRDYIDETKTFLRKQSKRKAMAVLREGHELYPDDPFILSYYGCLTSIVDKKHKVGIEACQRALDKLAQKFPIGLDISIKPLFYLNLCRAYLAGDQKKKAVDTLFKGMRYDAEDGMLHQELVKMGVRRKPFFDFLKRSNLINKYIGLMLHRMDKAA</sequence>
<organism evidence="1">
    <name type="scientific">marine sediment metagenome</name>
    <dbReference type="NCBI Taxonomy" id="412755"/>
    <lineage>
        <taxon>unclassified sequences</taxon>
        <taxon>metagenomes</taxon>
        <taxon>ecological metagenomes</taxon>
    </lineage>
</organism>
<protein>
    <submittedName>
        <fullName evidence="1">Uncharacterized protein</fullName>
    </submittedName>
</protein>
<evidence type="ECO:0000313" key="1">
    <source>
        <dbReference type="EMBL" id="KKL62800.1"/>
    </source>
</evidence>
<name>A0A0F9FZP7_9ZZZZ</name>
<gene>
    <name evidence="1" type="ORF">LCGC14_2181590</name>
</gene>